<protein>
    <submittedName>
        <fullName evidence="1">Uncharacterized protein</fullName>
    </submittedName>
</protein>
<accession>A0A0E9SMJ9</accession>
<dbReference type="AlphaFoldDB" id="A0A0E9SMJ9"/>
<dbReference type="EMBL" id="GBXM01065973">
    <property type="protein sequence ID" value="JAH42604.1"/>
    <property type="molecule type" value="Transcribed_RNA"/>
</dbReference>
<reference evidence="1" key="2">
    <citation type="journal article" date="2015" name="Fish Shellfish Immunol.">
        <title>Early steps in the European eel (Anguilla anguilla)-Vibrio vulnificus interaction in the gills: Role of the RtxA13 toxin.</title>
        <authorList>
            <person name="Callol A."/>
            <person name="Pajuelo D."/>
            <person name="Ebbesson L."/>
            <person name="Teles M."/>
            <person name="MacKenzie S."/>
            <person name="Amaro C."/>
        </authorList>
    </citation>
    <scope>NUCLEOTIDE SEQUENCE</scope>
</reference>
<name>A0A0E9SMJ9_ANGAN</name>
<proteinExistence type="predicted"/>
<reference evidence="1" key="1">
    <citation type="submission" date="2014-11" db="EMBL/GenBank/DDBJ databases">
        <authorList>
            <person name="Amaro Gonzalez C."/>
        </authorList>
    </citation>
    <scope>NUCLEOTIDE SEQUENCE</scope>
</reference>
<sequence>MQHSSTFSLQRKIATVPVFNIGLCFSGPG</sequence>
<organism evidence="1">
    <name type="scientific">Anguilla anguilla</name>
    <name type="common">European freshwater eel</name>
    <name type="synonym">Muraena anguilla</name>
    <dbReference type="NCBI Taxonomy" id="7936"/>
    <lineage>
        <taxon>Eukaryota</taxon>
        <taxon>Metazoa</taxon>
        <taxon>Chordata</taxon>
        <taxon>Craniata</taxon>
        <taxon>Vertebrata</taxon>
        <taxon>Euteleostomi</taxon>
        <taxon>Actinopterygii</taxon>
        <taxon>Neopterygii</taxon>
        <taxon>Teleostei</taxon>
        <taxon>Anguilliformes</taxon>
        <taxon>Anguillidae</taxon>
        <taxon>Anguilla</taxon>
    </lineage>
</organism>
<evidence type="ECO:0000313" key="1">
    <source>
        <dbReference type="EMBL" id="JAH42604.1"/>
    </source>
</evidence>